<dbReference type="Pfam" id="PF10384">
    <property type="entry name" value="Scm3"/>
    <property type="match status" value="1"/>
</dbReference>
<gene>
    <name evidence="2" type="ORF">CYFA0S_01e00254g</name>
</gene>
<dbReference type="GO" id="GO:0042393">
    <property type="term" value="F:histone binding"/>
    <property type="evidence" value="ECO:0007669"/>
    <property type="project" value="InterPro"/>
</dbReference>
<dbReference type="VEuPathDB" id="FungiDB:BON22_0825"/>
<dbReference type="AlphaFoldDB" id="A0A061AFG8"/>
<sequence length="392" mass="44395">MKKRAESRQSTPPKEPSPFRAEIKTRSVRKSQPHSTPRFQKSIDLTPRSLRPSPKSKKVESDYESDTDSGIVPNDEEYEEDDPRGAMLDETFKKYQPTPSPKGRRQRSQADLSLQKVESKKKLTSVWEAIIQKYSAYGEDDQGDIVNLKDMSIEHDTGHIKTLQIGDRTKLWDGILDDSTNTNGDPLNLLAPAHSVKNTPTRISAKTGLVTPITSTRKNSEKNYKRSHVMERPPPKWTIPTNARVISLSSDSENEEDEKKEEDENENTTENENRATNTEPSKRRTSSSPSKEDTPKIIDKKSVKDDIMSSNFKKLSDLNILKDDFSSPSIDKAMRITNDDPLNMLTPTHSTRPKSRSQGTPTPKRRSSPPENQDDPLNLLVSTPKKMRYVPK</sequence>
<name>A0A061AFG8_CYBFA</name>
<evidence type="ECO:0000256" key="1">
    <source>
        <dbReference type="SAM" id="MobiDB-lite"/>
    </source>
</evidence>
<dbReference type="OrthoDB" id="3981280at2759"/>
<feature type="compositionally biased region" description="Polar residues" evidence="1">
    <location>
        <begin position="345"/>
        <end position="361"/>
    </location>
</feature>
<dbReference type="InterPro" id="IPR018465">
    <property type="entry name" value="Scm3/HJURP"/>
</dbReference>
<reference evidence="2" key="1">
    <citation type="journal article" date="2014" name="Genome Announc.">
        <title>Genome sequence of the yeast Cyberlindnera fabianii (Hansenula fabianii).</title>
        <authorList>
            <person name="Freel K.C."/>
            <person name="Sarilar V."/>
            <person name="Neuveglise C."/>
            <person name="Devillers H."/>
            <person name="Friedrich A."/>
            <person name="Schacherer J."/>
        </authorList>
    </citation>
    <scope>NUCLEOTIDE SEQUENCE</scope>
    <source>
        <strain evidence="2">YJS4271</strain>
    </source>
</reference>
<dbReference type="GO" id="GO:0005634">
    <property type="term" value="C:nucleus"/>
    <property type="evidence" value="ECO:0007669"/>
    <property type="project" value="InterPro"/>
</dbReference>
<dbReference type="EMBL" id="LK052886">
    <property type="protein sequence ID" value="CDR36299.1"/>
    <property type="molecule type" value="Genomic_DNA"/>
</dbReference>
<organism evidence="2">
    <name type="scientific">Cyberlindnera fabianii</name>
    <name type="common">Yeast</name>
    <name type="synonym">Hansenula fabianii</name>
    <dbReference type="NCBI Taxonomy" id="36022"/>
    <lineage>
        <taxon>Eukaryota</taxon>
        <taxon>Fungi</taxon>
        <taxon>Dikarya</taxon>
        <taxon>Ascomycota</taxon>
        <taxon>Saccharomycotina</taxon>
        <taxon>Saccharomycetes</taxon>
        <taxon>Phaffomycetales</taxon>
        <taxon>Phaffomycetaceae</taxon>
        <taxon>Cyberlindnera</taxon>
    </lineage>
</organism>
<proteinExistence type="predicted"/>
<feature type="region of interest" description="Disordered" evidence="1">
    <location>
        <begin position="1"/>
        <end position="113"/>
    </location>
</feature>
<protein>
    <submittedName>
        <fullName evidence="2">CYFA0S01e00254g1_1</fullName>
    </submittedName>
</protein>
<feature type="compositionally biased region" description="Basic and acidic residues" evidence="1">
    <location>
        <begin position="218"/>
        <end position="234"/>
    </location>
</feature>
<evidence type="ECO:0000313" key="2">
    <source>
        <dbReference type="EMBL" id="CDR36299.1"/>
    </source>
</evidence>
<feature type="region of interest" description="Disordered" evidence="1">
    <location>
        <begin position="213"/>
        <end position="392"/>
    </location>
</feature>
<feature type="compositionally biased region" description="Basic and acidic residues" evidence="1">
    <location>
        <begin position="314"/>
        <end position="325"/>
    </location>
</feature>
<feature type="compositionally biased region" description="Acidic residues" evidence="1">
    <location>
        <begin position="252"/>
        <end position="269"/>
    </location>
</feature>
<dbReference type="Gene3D" id="6.10.250.2010">
    <property type="match status" value="1"/>
</dbReference>
<feature type="compositionally biased region" description="Basic and acidic residues" evidence="1">
    <location>
        <begin position="290"/>
        <end position="307"/>
    </location>
</feature>
<accession>A0A061AFG8</accession>